<dbReference type="InterPro" id="IPR055161">
    <property type="entry name" value="NapH1-like_2nd"/>
</dbReference>
<dbReference type="SUPFAM" id="SSF48317">
    <property type="entry name" value="Acid phosphatase/Vanadium-dependent haloperoxidase"/>
    <property type="match status" value="1"/>
</dbReference>
<feature type="region of interest" description="Disordered" evidence="1">
    <location>
        <begin position="388"/>
        <end position="480"/>
    </location>
</feature>
<reference evidence="5 6" key="2">
    <citation type="submission" date="2020-03" db="EMBL/GenBank/DDBJ databases">
        <authorList>
            <person name="Ichikawa N."/>
            <person name="Kimura A."/>
            <person name="Kitahashi Y."/>
            <person name="Uohara A."/>
        </authorList>
    </citation>
    <scope>NUCLEOTIDE SEQUENCE [LARGE SCALE GENOMIC DNA]</scope>
    <source>
        <strain evidence="5 6">NBRC 105367</strain>
    </source>
</reference>
<protein>
    <recommendedName>
        <fullName evidence="7">Vanadium-dependent haloperoxidase</fullName>
    </recommendedName>
</protein>
<dbReference type="PANTHER" id="PTHR34599:SF2">
    <property type="entry name" value="TRAF-TYPE DOMAIN-CONTAINING PROTEIN"/>
    <property type="match status" value="1"/>
</dbReference>
<organism evidence="5 6">
    <name type="scientific">Phytohabitans suffuscus</name>
    <dbReference type="NCBI Taxonomy" id="624315"/>
    <lineage>
        <taxon>Bacteria</taxon>
        <taxon>Bacillati</taxon>
        <taxon>Actinomycetota</taxon>
        <taxon>Actinomycetes</taxon>
        <taxon>Micromonosporales</taxon>
        <taxon>Micromonosporaceae</taxon>
    </lineage>
</organism>
<evidence type="ECO:0000259" key="3">
    <source>
        <dbReference type="Pfam" id="PF21167"/>
    </source>
</evidence>
<dbReference type="InterPro" id="IPR036938">
    <property type="entry name" value="PAP2/HPO_sf"/>
</dbReference>
<evidence type="ECO:0000256" key="1">
    <source>
        <dbReference type="SAM" id="MobiDB-lite"/>
    </source>
</evidence>
<dbReference type="InterPro" id="IPR049283">
    <property type="entry name" value="DUF6851"/>
</dbReference>
<dbReference type="InterPro" id="IPR016119">
    <property type="entry name" value="Br/Cl_peroxidase_C"/>
</dbReference>
<evidence type="ECO:0000259" key="4">
    <source>
        <dbReference type="Pfam" id="PF22778"/>
    </source>
</evidence>
<dbReference type="InterPro" id="IPR052559">
    <property type="entry name" value="V-haloperoxidase"/>
</dbReference>
<dbReference type="PANTHER" id="PTHR34599">
    <property type="entry name" value="PEROXIDASE-RELATED"/>
    <property type="match status" value="1"/>
</dbReference>
<dbReference type="Pfam" id="PF21167">
    <property type="entry name" value="DUF6851"/>
    <property type="match status" value="1"/>
</dbReference>
<evidence type="ECO:0000256" key="2">
    <source>
        <dbReference type="SAM" id="SignalP"/>
    </source>
</evidence>
<feature type="compositionally biased region" description="Low complexity" evidence="1">
    <location>
        <begin position="411"/>
        <end position="429"/>
    </location>
</feature>
<dbReference type="Proteomes" id="UP000503011">
    <property type="component" value="Chromosome"/>
</dbReference>
<gene>
    <name evidence="5" type="ORF">Psuf_090880</name>
</gene>
<reference evidence="5 6" key="1">
    <citation type="submission" date="2020-03" db="EMBL/GenBank/DDBJ databases">
        <title>Whole genome shotgun sequence of Phytohabitans suffuscus NBRC 105367.</title>
        <authorList>
            <person name="Komaki H."/>
            <person name="Tamura T."/>
        </authorList>
    </citation>
    <scope>NUCLEOTIDE SEQUENCE [LARGE SCALE GENOMIC DNA]</scope>
    <source>
        <strain evidence="5 6">NBRC 105367</strain>
    </source>
</reference>
<feature type="domain" description="Vanadium-dependent haloperoxidase NapH1-like second helical-bundle" evidence="4">
    <location>
        <begin position="327"/>
        <end position="385"/>
    </location>
</feature>
<feature type="compositionally biased region" description="Polar residues" evidence="1">
    <location>
        <begin position="391"/>
        <end position="406"/>
    </location>
</feature>
<dbReference type="Pfam" id="PF22778">
    <property type="entry name" value="VCPO_2nd"/>
    <property type="match status" value="1"/>
</dbReference>
<dbReference type="GO" id="GO:0004601">
    <property type="term" value="F:peroxidase activity"/>
    <property type="evidence" value="ECO:0007669"/>
    <property type="project" value="InterPro"/>
</dbReference>
<sequence>MTILRRLGRRRLRAAAAVAVTAALVGSLAGGVSAAPQTAATFDLDNGNALIGVVYPRFDVVARDEHLGRPMLFGGDSALLIEMPWFDALAPYHPTAKGIFSSIGRRPAGEHTTRNKNIAIIYSAFTSLNVVFPQHKARWLEMMDAAGLDPNVTAEDPTTASGIGILAAKNALAARKRDGTNRAGDEGGRRYNQQPYADYTGYEPVNTAYKLRDPNRWQPDTVLKREVYTVQEFATPQFAGLKPFSYKSPAQFQVGKPSNNYHLNRKAYRTQADEVLKASAGLDDRKKMSAELFNDLVRPYGAVAGRIVVGGNLSTEDSVHYVVTGAVTGIDVTIASWYYKRKYDAVRPFSAIRYLYEDKKVTAWGGPGAGTVNDIRGKEWQGYLSTLAIGSPSTRPRSPLSASPTPSRRGASSAPTTWPSSPRAQGLLARRARDHAGRRHDPAVAEPDRLGQRLRRQPRLGRRELPVHCGRDQAVRHEDR</sequence>
<feature type="signal peptide" evidence="2">
    <location>
        <begin position="1"/>
        <end position="34"/>
    </location>
</feature>
<evidence type="ECO:0000313" key="6">
    <source>
        <dbReference type="Proteomes" id="UP000503011"/>
    </source>
</evidence>
<feature type="compositionally biased region" description="Basic and acidic residues" evidence="1">
    <location>
        <begin position="439"/>
        <end position="451"/>
    </location>
</feature>
<feature type="domain" description="DUF6851" evidence="3">
    <location>
        <begin position="80"/>
        <end position="219"/>
    </location>
</feature>
<feature type="compositionally biased region" description="Basic and acidic residues" evidence="1">
    <location>
        <begin position="461"/>
        <end position="480"/>
    </location>
</feature>
<feature type="region of interest" description="Disordered" evidence="1">
    <location>
        <begin position="178"/>
        <end position="197"/>
    </location>
</feature>
<keyword evidence="6" id="KW-1185">Reference proteome</keyword>
<dbReference type="KEGG" id="psuu:Psuf_090880"/>
<dbReference type="Gene3D" id="1.10.606.10">
    <property type="entry name" value="Vanadium-containing Chloroperoxidase, domain 2"/>
    <property type="match status" value="1"/>
</dbReference>
<name>A0A6F8Z017_9ACTN</name>
<dbReference type="EMBL" id="AP022871">
    <property type="protein sequence ID" value="BCB91775.1"/>
    <property type="molecule type" value="Genomic_DNA"/>
</dbReference>
<accession>A0A6F8Z017</accession>
<evidence type="ECO:0008006" key="7">
    <source>
        <dbReference type="Google" id="ProtNLM"/>
    </source>
</evidence>
<dbReference type="InterPro" id="IPR006311">
    <property type="entry name" value="TAT_signal"/>
</dbReference>
<feature type="chain" id="PRO_5026216681" description="Vanadium-dependent haloperoxidase" evidence="2">
    <location>
        <begin position="35"/>
        <end position="480"/>
    </location>
</feature>
<feature type="compositionally biased region" description="Basic and acidic residues" evidence="1">
    <location>
        <begin position="178"/>
        <end position="189"/>
    </location>
</feature>
<keyword evidence="2" id="KW-0732">Signal</keyword>
<dbReference type="PROSITE" id="PS51318">
    <property type="entry name" value="TAT"/>
    <property type="match status" value="1"/>
</dbReference>
<evidence type="ECO:0000313" key="5">
    <source>
        <dbReference type="EMBL" id="BCB91775.1"/>
    </source>
</evidence>
<dbReference type="AlphaFoldDB" id="A0A6F8Z017"/>
<proteinExistence type="predicted"/>